<feature type="transmembrane region" description="Helical" evidence="1">
    <location>
        <begin position="94"/>
        <end position="118"/>
    </location>
</feature>
<dbReference type="GeneID" id="2872985"/>
<keyword evidence="1" id="KW-1133">Transmembrane helix</keyword>
<evidence type="ECO:0000313" key="3">
    <source>
        <dbReference type="Proteomes" id="UP000000560"/>
    </source>
</evidence>
<keyword evidence="3" id="KW-1185">Reference proteome</keyword>
<proteinExistence type="predicted"/>
<dbReference type="PANTHER" id="PTHR42058">
    <property type="entry name" value="G_PROTEIN_RECEP_F2_4 DOMAIN-CONTAINING PROTEIN"/>
    <property type="match status" value="1"/>
</dbReference>
<feature type="transmembrane region" description="Helical" evidence="1">
    <location>
        <begin position="63"/>
        <end position="85"/>
    </location>
</feature>
<evidence type="ECO:0000256" key="1">
    <source>
        <dbReference type="SAM" id="Phobius"/>
    </source>
</evidence>
<dbReference type="RefSeq" id="XP_050467533.1">
    <property type="nucleotide sequence ID" value="XM_050611509.1"/>
</dbReference>
<keyword evidence="1" id="KW-0472">Membrane</keyword>
<dbReference type="VEuPathDB" id="FungiDB:AN3567"/>
<feature type="transmembrane region" description="Helical" evidence="1">
    <location>
        <begin position="287"/>
        <end position="306"/>
    </location>
</feature>
<dbReference type="KEGG" id="ani:ANIA_03567"/>
<dbReference type="Gene3D" id="1.20.1070.10">
    <property type="entry name" value="Rhodopsin 7-helix transmembrane proteins"/>
    <property type="match status" value="1"/>
</dbReference>
<evidence type="ECO:0008006" key="4">
    <source>
        <dbReference type="Google" id="ProtNLM"/>
    </source>
</evidence>
<feature type="transmembrane region" description="Helical" evidence="1">
    <location>
        <begin position="138"/>
        <end position="162"/>
    </location>
</feature>
<evidence type="ECO:0000313" key="2">
    <source>
        <dbReference type="EMBL" id="CBF75872.1"/>
    </source>
</evidence>
<dbReference type="Proteomes" id="UP000000560">
    <property type="component" value="Chromosome II"/>
</dbReference>
<feature type="transmembrane region" description="Helical" evidence="1">
    <location>
        <begin position="217"/>
        <end position="238"/>
    </location>
</feature>
<dbReference type="STRING" id="227321.C8V4G4"/>
<dbReference type="InParanoid" id="C8V4G4"/>
<gene>
    <name evidence="2" type="ORF">ANIA_03567</name>
</gene>
<dbReference type="AlphaFoldDB" id="C8V4G4"/>
<organism evidence="2 3">
    <name type="scientific">Emericella nidulans (strain FGSC A4 / ATCC 38163 / CBS 112.46 / NRRL 194 / M139)</name>
    <name type="common">Aspergillus nidulans</name>
    <dbReference type="NCBI Taxonomy" id="227321"/>
    <lineage>
        <taxon>Eukaryota</taxon>
        <taxon>Fungi</taxon>
        <taxon>Dikarya</taxon>
        <taxon>Ascomycota</taxon>
        <taxon>Pezizomycotina</taxon>
        <taxon>Eurotiomycetes</taxon>
        <taxon>Eurotiomycetidae</taxon>
        <taxon>Eurotiales</taxon>
        <taxon>Aspergillaceae</taxon>
        <taxon>Aspergillus</taxon>
        <taxon>Aspergillus subgen. Nidulantes</taxon>
    </lineage>
</organism>
<dbReference type="OMA" id="ATCCWSA"/>
<dbReference type="InterPro" id="IPR053247">
    <property type="entry name" value="GPCR_GPR1/git3-like"/>
</dbReference>
<accession>C8V4G4</accession>
<dbReference type="HOGENOM" id="CLU_026939_1_0_1"/>
<name>C8V4G4_EMENI</name>
<keyword evidence="1" id="KW-0812">Transmembrane</keyword>
<dbReference type="eggNOG" id="ENOG502RY0W">
    <property type="taxonomic scope" value="Eukaryota"/>
</dbReference>
<protein>
    <recommendedName>
        <fullName evidence="4">G-protein coupled receptors family 2 profile 2 domain-containing protein</fullName>
    </recommendedName>
</protein>
<reference evidence="3" key="2">
    <citation type="journal article" date="2009" name="Fungal Genet. Biol.">
        <title>The 2008 update of the Aspergillus nidulans genome annotation: a community effort.</title>
        <authorList>
            <person name="Wortman J.R."/>
            <person name="Gilsenan J.M."/>
            <person name="Joardar V."/>
            <person name="Deegan J."/>
            <person name="Clutterbuck J."/>
            <person name="Andersen M.R."/>
            <person name="Archer D."/>
            <person name="Bencina M."/>
            <person name="Braus G."/>
            <person name="Coutinho P."/>
            <person name="von Dohren H."/>
            <person name="Doonan J."/>
            <person name="Driessen A.J."/>
            <person name="Durek P."/>
            <person name="Espeso E."/>
            <person name="Fekete E."/>
            <person name="Flipphi M."/>
            <person name="Estrada C.G."/>
            <person name="Geysens S."/>
            <person name="Goldman G."/>
            <person name="de Groot P.W."/>
            <person name="Hansen K."/>
            <person name="Harris S.D."/>
            <person name="Heinekamp T."/>
            <person name="Helmstaedt K."/>
            <person name="Henrissat B."/>
            <person name="Hofmann G."/>
            <person name="Homan T."/>
            <person name="Horio T."/>
            <person name="Horiuchi H."/>
            <person name="James S."/>
            <person name="Jones M."/>
            <person name="Karaffa L."/>
            <person name="Karanyi Z."/>
            <person name="Kato M."/>
            <person name="Keller N."/>
            <person name="Kelly D.E."/>
            <person name="Kiel J.A."/>
            <person name="Kim J.M."/>
            <person name="van der Klei I.J."/>
            <person name="Klis F.M."/>
            <person name="Kovalchuk A."/>
            <person name="Krasevec N."/>
            <person name="Kubicek C.P."/>
            <person name="Liu B."/>
            <person name="Maccabe A."/>
            <person name="Meyer V."/>
            <person name="Mirabito P."/>
            <person name="Miskei M."/>
            <person name="Mos M."/>
            <person name="Mullins J."/>
            <person name="Nelson D.R."/>
            <person name="Nielsen J."/>
            <person name="Oakley B.R."/>
            <person name="Osmani S.A."/>
            <person name="Pakula T."/>
            <person name="Paszewski A."/>
            <person name="Paulsen I."/>
            <person name="Pilsyk S."/>
            <person name="Pocsi I."/>
            <person name="Punt P.J."/>
            <person name="Ram A.F."/>
            <person name="Ren Q."/>
            <person name="Robellet X."/>
            <person name="Robson G."/>
            <person name="Seiboth B."/>
            <person name="van Solingen P."/>
            <person name="Specht T."/>
            <person name="Sun J."/>
            <person name="Taheri-Talesh N."/>
            <person name="Takeshita N."/>
            <person name="Ussery D."/>
            <person name="vanKuyk P.A."/>
            <person name="Visser H."/>
            <person name="van de Vondervoort P.J."/>
            <person name="de Vries R.P."/>
            <person name="Walton J."/>
            <person name="Xiang X."/>
            <person name="Xiong Y."/>
            <person name="Zeng A.P."/>
            <person name="Brandt B.W."/>
            <person name="Cornell M.J."/>
            <person name="van den Hondel C.A."/>
            <person name="Visser J."/>
            <person name="Oliver S.G."/>
            <person name="Turner G."/>
        </authorList>
    </citation>
    <scope>GENOME REANNOTATION</scope>
    <source>
        <strain evidence="3">FGSC A4 / ATCC 38163 / CBS 112.46 / NRRL 194 / M139</strain>
    </source>
</reference>
<dbReference type="EMBL" id="BN001302">
    <property type="protein sequence ID" value="CBF75872.1"/>
    <property type="molecule type" value="Genomic_DNA"/>
</dbReference>
<feature type="transmembrane region" description="Helical" evidence="1">
    <location>
        <begin position="174"/>
        <end position="197"/>
    </location>
</feature>
<sequence>MASNSSPVSCPVPFIAELSIGDTGGYLAGRWCEPQLVGNETVSCCFPCPFTDWQYSDGLGNEMVPWLALIVLVFVVIGALTYILLPAEDTRRHYLVISPLMGFVFMPLAFIIPLGGTARQCHDAITPNYWLSDMTCAWTGSLILYGAWVLVIGCFFRSLALYVRLIWDVEPGTVFRWISIITIFGGAAGMLGIALGVSGVSYQVGDMCYISYDNSIASFWGPLIGVAFISWLITVYIFGYTIRGVLTRGGTAHIYSIFKKRDDGSDPLSRALQIKIMGRSLWLMVKLQWRAIAISCLLLVFVGYVGHVNMRWGSSAEYSEEDLMPWMSCLVANDGDRHACRDEASAIGPDKKTGLSSSCGVLGILCTVRYTMLLAWIDWFRKLFDVLAGLFFRRRQPNRNSSSMTINPGEGVESDRRRSDDYDIELASTSTADAHPELAAAVDYSTRAKNADKQCKTCAYHIPKDGLQKSGDGI</sequence>
<reference evidence="3" key="1">
    <citation type="journal article" date="2005" name="Nature">
        <title>Sequencing of Aspergillus nidulans and comparative analysis with A. fumigatus and A. oryzae.</title>
        <authorList>
            <person name="Galagan J.E."/>
            <person name="Calvo S.E."/>
            <person name="Cuomo C."/>
            <person name="Ma L.J."/>
            <person name="Wortman J.R."/>
            <person name="Batzoglou S."/>
            <person name="Lee S.I."/>
            <person name="Basturkmen M."/>
            <person name="Spevak C.C."/>
            <person name="Clutterbuck J."/>
            <person name="Kapitonov V."/>
            <person name="Jurka J."/>
            <person name="Scazzocchio C."/>
            <person name="Farman M."/>
            <person name="Butler J."/>
            <person name="Purcell S."/>
            <person name="Harris S."/>
            <person name="Braus G.H."/>
            <person name="Draht O."/>
            <person name="Busch S."/>
            <person name="D'Enfert C."/>
            <person name="Bouchier C."/>
            <person name="Goldman G.H."/>
            <person name="Bell-Pedersen D."/>
            <person name="Griffiths-Jones S."/>
            <person name="Doonan J.H."/>
            <person name="Yu J."/>
            <person name="Vienken K."/>
            <person name="Pain A."/>
            <person name="Freitag M."/>
            <person name="Selker E.U."/>
            <person name="Archer D.B."/>
            <person name="Penalva M.A."/>
            <person name="Oakley B.R."/>
            <person name="Momany M."/>
            <person name="Tanaka T."/>
            <person name="Kumagai T."/>
            <person name="Asai K."/>
            <person name="Machida M."/>
            <person name="Nierman W.C."/>
            <person name="Denning D.W."/>
            <person name="Caddick M."/>
            <person name="Hynes M."/>
            <person name="Paoletti M."/>
            <person name="Fischer R."/>
            <person name="Miller B."/>
            <person name="Dyer P."/>
            <person name="Sachs M.S."/>
            <person name="Osmani S.A."/>
            <person name="Birren B.W."/>
        </authorList>
    </citation>
    <scope>NUCLEOTIDE SEQUENCE [LARGE SCALE GENOMIC DNA]</scope>
    <source>
        <strain evidence="3">FGSC A4 / ATCC 38163 / CBS 112.46 / NRRL 194 / M139</strain>
    </source>
</reference>
<dbReference type="PANTHER" id="PTHR42058:SF1">
    <property type="entry name" value="G-PROTEIN COUPLED RECEPTORS FAMILY 2 PROFILE 2 DOMAIN-CONTAINING PROTEIN"/>
    <property type="match status" value="1"/>
</dbReference>
<dbReference type="OrthoDB" id="26203at2759"/>